<dbReference type="Gene3D" id="3.40.50.2000">
    <property type="entry name" value="Glycogen Phosphorylase B"/>
    <property type="match status" value="2"/>
</dbReference>
<dbReference type="AlphaFoldDB" id="A0A078RZM4"/>
<sequence>MNIGIICKYPIPYGMAATTRIFSYSKGLLECGDKVDVWSIAPNNFNANNNNEGVFNGISYFYSFRSKRFSNKLFHAYEMIYSLFILGVKLHKRDKIRRYDVFIISSDSLICLLYMRVLNILFKRKLIFIFDEYPTPIRGKLKNKIPFWKEVIYRVILSKYSGYISMTENLLKYYKKITDNPGIIISSITDVNRFHNIIKKPINKTKKLIYMGNMELSKDNVDNILYALSILLRDNYDVHLYLFGKPNLKDKSILERIIEQEGLANNTSFRFAQYNDVPKILSEADILVSSQPVTVRADGGFPTKLGEYLMSGTPVLSTNVGETSKYFKDGEHMYFAKPESPLDYANKLKYIIDNYEKALAVAKKGKMLIEQSYSHISAGEKMHKFLKSL</sequence>
<protein>
    <submittedName>
        <fullName evidence="5">Glycosyl transferases group 1 family protein</fullName>
    </submittedName>
</protein>
<organism evidence="5 6">
    <name type="scientific">Bacteroides uniformis str. 3978 T3 ii</name>
    <dbReference type="NCBI Taxonomy" id="1339349"/>
    <lineage>
        <taxon>Bacteria</taxon>
        <taxon>Pseudomonadati</taxon>
        <taxon>Bacteroidota</taxon>
        <taxon>Bacteroidia</taxon>
        <taxon>Bacteroidales</taxon>
        <taxon>Bacteroidaceae</taxon>
        <taxon>Bacteroides</taxon>
    </lineage>
</organism>
<feature type="transmembrane region" description="Helical" evidence="3">
    <location>
        <begin position="102"/>
        <end position="122"/>
    </location>
</feature>
<dbReference type="GO" id="GO:0016757">
    <property type="term" value="F:glycosyltransferase activity"/>
    <property type="evidence" value="ECO:0007669"/>
    <property type="project" value="UniProtKB-KW"/>
</dbReference>
<proteinExistence type="predicted"/>
<gene>
    <name evidence="5" type="ORF">M094_1876</name>
</gene>
<dbReference type="RefSeq" id="WP_005636860.1">
    <property type="nucleotide sequence ID" value="NZ_JNHN01000176.1"/>
</dbReference>
<keyword evidence="3" id="KW-0812">Transmembrane</keyword>
<evidence type="ECO:0000313" key="6">
    <source>
        <dbReference type="Proteomes" id="UP000028013"/>
    </source>
</evidence>
<feature type="domain" description="Glycosyl transferase family 1" evidence="4">
    <location>
        <begin position="199"/>
        <end position="366"/>
    </location>
</feature>
<dbReference type="Proteomes" id="UP000028013">
    <property type="component" value="Unassembled WGS sequence"/>
</dbReference>
<name>A0A078RZM4_BACUN</name>
<evidence type="ECO:0000259" key="4">
    <source>
        <dbReference type="Pfam" id="PF00534"/>
    </source>
</evidence>
<dbReference type="EMBL" id="JNHN01000176">
    <property type="protein sequence ID" value="KDS49448.1"/>
    <property type="molecule type" value="Genomic_DNA"/>
</dbReference>
<keyword evidence="3" id="KW-1133">Transmembrane helix</keyword>
<keyword evidence="2 5" id="KW-0808">Transferase</keyword>
<dbReference type="PANTHER" id="PTHR12526:SF629">
    <property type="entry name" value="TEICHURONIC ACID BIOSYNTHESIS GLYCOSYLTRANSFERASE TUAH-RELATED"/>
    <property type="match status" value="1"/>
</dbReference>
<dbReference type="Pfam" id="PF00534">
    <property type="entry name" value="Glycos_transf_1"/>
    <property type="match status" value="1"/>
</dbReference>
<keyword evidence="1" id="KW-0328">Glycosyltransferase</keyword>
<accession>A0A078RZM4</accession>
<dbReference type="GeneID" id="5302504"/>
<evidence type="ECO:0000256" key="3">
    <source>
        <dbReference type="SAM" id="Phobius"/>
    </source>
</evidence>
<evidence type="ECO:0000313" key="5">
    <source>
        <dbReference type="EMBL" id="KDS49448.1"/>
    </source>
</evidence>
<dbReference type="InterPro" id="IPR001296">
    <property type="entry name" value="Glyco_trans_1"/>
</dbReference>
<dbReference type="PATRIC" id="fig|1339349.3.peg.3018"/>
<dbReference type="PANTHER" id="PTHR12526">
    <property type="entry name" value="GLYCOSYLTRANSFERASE"/>
    <property type="match status" value="1"/>
</dbReference>
<evidence type="ECO:0000256" key="1">
    <source>
        <dbReference type="ARBA" id="ARBA00022676"/>
    </source>
</evidence>
<comment type="caution">
    <text evidence="5">The sequence shown here is derived from an EMBL/GenBank/DDBJ whole genome shotgun (WGS) entry which is preliminary data.</text>
</comment>
<reference evidence="5 6" key="1">
    <citation type="submission" date="2014-04" db="EMBL/GenBank/DDBJ databases">
        <authorList>
            <person name="Sears C."/>
            <person name="Carroll K."/>
            <person name="Sack B.R."/>
            <person name="Qadri F."/>
            <person name="Myers L.L."/>
            <person name="Chung G.-T."/>
            <person name="Escheverria P."/>
            <person name="Fraser C.M."/>
            <person name="Sadzewicz L."/>
            <person name="Shefchek K.A."/>
            <person name="Tallon L."/>
            <person name="Das S.P."/>
            <person name="Daugherty S."/>
            <person name="Mongodin E.F."/>
        </authorList>
    </citation>
    <scope>NUCLEOTIDE SEQUENCE [LARGE SCALE GENOMIC DNA]</scope>
    <source>
        <strain evidence="5 6">3978 T3 ii</strain>
    </source>
</reference>
<keyword evidence="3" id="KW-0472">Membrane</keyword>
<dbReference type="SUPFAM" id="SSF53756">
    <property type="entry name" value="UDP-Glycosyltransferase/glycogen phosphorylase"/>
    <property type="match status" value="1"/>
</dbReference>
<evidence type="ECO:0000256" key="2">
    <source>
        <dbReference type="ARBA" id="ARBA00022679"/>
    </source>
</evidence>